<evidence type="ECO:0000256" key="2">
    <source>
        <dbReference type="ARBA" id="ARBA00022803"/>
    </source>
</evidence>
<evidence type="ECO:0000313" key="4">
    <source>
        <dbReference type="EMBL" id="SDL70656.1"/>
    </source>
</evidence>
<keyword evidence="3" id="KW-1133">Transmembrane helix</keyword>
<dbReference type="AlphaFoldDB" id="A0A1G9M8T0"/>
<feature type="transmembrane region" description="Helical" evidence="3">
    <location>
        <begin position="7"/>
        <end position="23"/>
    </location>
</feature>
<feature type="transmembrane region" description="Helical" evidence="3">
    <location>
        <begin position="351"/>
        <end position="371"/>
    </location>
</feature>
<feature type="transmembrane region" description="Helical" evidence="3">
    <location>
        <begin position="383"/>
        <end position="404"/>
    </location>
</feature>
<evidence type="ECO:0000256" key="1">
    <source>
        <dbReference type="ARBA" id="ARBA00022737"/>
    </source>
</evidence>
<feature type="transmembrane region" description="Helical" evidence="3">
    <location>
        <begin position="292"/>
        <end position="312"/>
    </location>
</feature>
<dbReference type="Proteomes" id="UP000198706">
    <property type="component" value="Unassembled WGS sequence"/>
</dbReference>
<keyword evidence="5" id="KW-1185">Reference proteome</keyword>
<feature type="transmembrane region" description="Helical" evidence="3">
    <location>
        <begin position="171"/>
        <end position="195"/>
    </location>
</feature>
<dbReference type="PANTHER" id="PTHR44227:SF3">
    <property type="entry name" value="PROTEIN O-MANNOSYL-TRANSFERASE TMTC4"/>
    <property type="match status" value="1"/>
</dbReference>
<feature type="transmembrane region" description="Helical" evidence="3">
    <location>
        <begin position="83"/>
        <end position="105"/>
    </location>
</feature>
<feature type="transmembrane region" description="Helical" evidence="3">
    <location>
        <begin position="215"/>
        <end position="231"/>
    </location>
</feature>
<name>A0A1G9M8T0_9PSED</name>
<protein>
    <submittedName>
        <fullName evidence="4">4-amino-4-deoxy-L-arabinose transferase</fullName>
    </submittedName>
</protein>
<feature type="transmembrane region" description="Helical" evidence="3">
    <location>
        <begin position="252"/>
        <end position="272"/>
    </location>
</feature>
<evidence type="ECO:0000313" key="5">
    <source>
        <dbReference type="Proteomes" id="UP000198706"/>
    </source>
</evidence>
<keyword evidence="4" id="KW-0808">Transferase</keyword>
<dbReference type="SUPFAM" id="SSF48452">
    <property type="entry name" value="TPR-like"/>
    <property type="match status" value="1"/>
</dbReference>
<dbReference type="InterPro" id="IPR011990">
    <property type="entry name" value="TPR-like_helical_dom_sf"/>
</dbReference>
<keyword evidence="1" id="KW-0677">Repeat</keyword>
<dbReference type="RefSeq" id="WP_139198627.1">
    <property type="nucleotide sequence ID" value="NZ_FNFD01000028.1"/>
</dbReference>
<evidence type="ECO:0000256" key="3">
    <source>
        <dbReference type="SAM" id="Phobius"/>
    </source>
</evidence>
<sequence length="619" mass="69185">MRLSRLLLPLVVLFFVFLLYWPVKDFFYVWDDFALFLDSSALRGSGNVWEAISQPILPGTTYFRPLVLLSFWSEFKLFGVNPAISHVVNLFIQLLNISLVGWLAHVLVGREGKRWQIVLPMVAYGIHPALVEPVAWSAGRFDLLVTTCTLLALISALECKGKVGGIVLSGIFFLLALLSKEMAITFPALFVVCYLVKTQSSLRESFMTFMARPHIWLFVSLFVAGALYLSLRYSNLQAMYHQDPRVSAALNSVSHFALVGQTIIFYLRMIVWPFSDINPMHPFDVYNWGAGQLISGGLALFSLSMFGVYALVKRSPALLLVLAGFISLAPVLNVIPLTIGGNIGHERFLTLPLVFFALAIGWGRLPGLSISSSMKKALPKLSWLLGGGWVLLGVMNVTVTLPLWRDEVSLWSWSYEKYPDFEYVQFSLVAAAVRLGRLDTAQKVLDEIEAKGELSLRIKAIKGQLLARVHRPEEALKLLNEALAGSYQPHLKVLNKGIQLKDAKITNRGFSESWYLRFVYGARAEANLSLKRYNDALADLEVVKFYQEDYAPAYLLTALALYGKDEVKAADESFNKALGFYVKEGAKDAIGIKENFISQLCRGEGRPLRVCELEGDLDD</sequence>
<organism evidence="4 5">
    <name type="scientific">Pseudomonas indica</name>
    <dbReference type="NCBI Taxonomy" id="137658"/>
    <lineage>
        <taxon>Bacteria</taxon>
        <taxon>Pseudomonadati</taxon>
        <taxon>Pseudomonadota</taxon>
        <taxon>Gammaproteobacteria</taxon>
        <taxon>Pseudomonadales</taxon>
        <taxon>Pseudomonadaceae</taxon>
        <taxon>Pseudomonas</taxon>
    </lineage>
</organism>
<keyword evidence="3" id="KW-0472">Membrane</keyword>
<dbReference type="Gene3D" id="1.25.40.10">
    <property type="entry name" value="Tetratricopeptide repeat domain"/>
    <property type="match status" value="1"/>
</dbReference>
<proteinExistence type="predicted"/>
<dbReference type="PANTHER" id="PTHR44227">
    <property type="match status" value="1"/>
</dbReference>
<dbReference type="GO" id="GO:0016740">
    <property type="term" value="F:transferase activity"/>
    <property type="evidence" value="ECO:0007669"/>
    <property type="project" value="UniProtKB-KW"/>
</dbReference>
<accession>A0A1G9M8T0</accession>
<dbReference type="STRING" id="137658.SAMN05216186_12823"/>
<feature type="transmembrane region" description="Helical" evidence="3">
    <location>
        <begin position="319"/>
        <end position="339"/>
    </location>
</feature>
<gene>
    <name evidence="4" type="ORF">SAMN05216186_12823</name>
</gene>
<dbReference type="InterPro" id="IPR052346">
    <property type="entry name" value="O-mannosyl-transferase_TMTC"/>
</dbReference>
<reference evidence="4 5" key="1">
    <citation type="submission" date="2016-10" db="EMBL/GenBank/DDBJ databases">
        <authorList>
            <person name="de Groot N.N."/>
        </authorList>
    </citation>
    <scope>NUCLEOTIDE SEQUENCE [LARGE SCALE GENOMIC DNA]</scope>
    <source>
        <strain evidence="4 5">JCM 21544</strain>
    </source>
</reference>
<keyword evidence="3" id="KW-0812">Transmembrane</keyword>
<keyword evidence="2" id="KW-0802">TPR repeat</keyword>
<dbReference type="EMBL" id="FNFD01000028">
    <property type="protein sequence ID" value="SDL70656.1"/>
    <property type="molecule type" value="Genomic_DNA"/>
</dbReference>